<evidence type="ECO:0000259" key="3">
    <source>
        <dbReference type="Pfam" id="PF23247"/>
    </source>
</evidence>
<feature type="domain" description="Disease resistance protein At4g27190-like leucine-rich repeats" evidence="3">
    <location>
        <begin position="3"/>
        <end position="117"/>
    </location>
</feature>
<keyword evidence="1" id="KW-0611">Plant defense</keyword>
<keyword evidence="5" id="KW-1185">Reference proteome</keyword>
<evidence type="ECO:0000256" key="1">
    <source>
        <dbReference type="ARBA" id="ARBA00022821"/>
    </source>
</evidence>
<dbReference type="InterPro" id="IPR050905">
    <property type="entry name" value="Plant_NBS-LRR"/>
</dbReference>
<dbReference type="Proteomes" id="UP000626092">
    <property type="component" value="Unassembled WGS sequence"/>
</dbReference>
<comment type="caution">
    <text evidence="4">The sequence shown here is derived from an EMBL/GenBank/DDBJ whole genome shotgun (WGS) entry which is preliminary data.</text>
</comment>
<organism evidence="4 5">
    <name type="scientific">Rhododendron simsii</name>
    <name type="common">Sims's rhododendron</name>
    <dbReference type="NCBI Taxonomy" id="118357"/>
    <lineage>
        <taxon>Eukaryota</taxon>
        <taxon>Viridiplantae</taxon>
        <taxon>Streptophyta</taxon>
        <taxon>Embryophyta</taxon>
        <taxon>Tracheophyta</taxon>
        <taxon>Spermatophyta</taxon>
        <taxon>Magnoliopsida</taxon>
        <taxon>eudicotyledons</taxon>
        <taxon>Gunneridae</taxon>
        <taxon>Pentapetalae</taxon>
        <taxon>asterids</taxon>
        <taxon>Ericales</taxon>
        <taxon>Ericaceae</taxon>
        <taxon>Ericoideae</taxon>
        <taxon>Rhodoreae</taxon>
        <taxon>Rhododendron</taxon>
    </lineage>
</organism>
<sequence length="246" mass="28356">MKLVPSNILQRLDKLQKLCVEGCPKIESVVFKDKNEEVADDRTLMPQLWYLRISDMENLKSFYSSSTASNAQSLFNHQVAFPLLENFELEGCASLRYSFHPYMGDLVNLREIIIKHCPEMRAVISTENDKEEEVEDRQQRETKTTMFPNLSKLELHHLQELKLFCHYTRPLEFPLLRQMAICYCPSMDSFSLGHVRALDLSLKGISHKIGKIDSDDTTVTAQKNQEDEEPKNGGKKIFGRISIEEA</sequence>
<dbReference type="Pfam" id="PF23247">
    <property type="entry name" value="LRR_RPS2"/>
    <property type="match status" value="1"/>
</dbReference>
<evidence type="ECO:0000256" key="2">
    <source>
        <dbReference type="SAM" id="MobiDB-lite"/>
    </source>
</evidence>
<dbReference type="PANTHER" id="PTHR33463">
    <property type="entry name" value="NB-ARC DOMAIN-CONTAINING PROTEIN-RELATED"/>
    <property type="match status" value="1"/>
</dbReference>
<accession>A0A834H462</accession>
<gene>
    <name evidence="4" type="ORF">RHSIM_Rhsim03G0020600</name>
</gene>
<dbReference type="EMBL" id="WJXA01000003">
    <property type="protein sequence ID" value="KAF7147922.1"/>
    <property type="molecule type" value="Genomic_DNA"/>
</dbReference>
<reference evidence="4" key="1">
    <citation type="submission" date="2019-11" db="EMBL/GenBank/DDBJ databases">
        <authorList>
            <person name="Liu Y."/>
            <person name="Hou J."/>
            <person name="Li T.-Q."/>
            <person name="Guan C.-H."/>
            <person name="Wu X."/>
            <person name="Wu H.-Z."/>
            <person name="Ling F."/>
            <person name="Zhang R."/>
            <person name="Shi X.-G."/>
            <person name="Ren J.-P."/>
            <person name="Chen E.-F."/>
            <person name="Sun J.-M."/>
        </authorList>
    </citation>
    <scope>NUCLEOTIDE SEQUENCE</scope>
    <source>
        <strain evidence="4">Adult_tree_wgs_1</strain>
        <tissue evidence="4">Leaves</tissue>
    </source>
</reference>
<dbReference type="OrthoDB" id="1750315at2759"/>
<dbReference type="SUPFAM" id="SSF52047">
    <property type="entry name" value="RNI-like"/>
    <property type="match status" value="1"/>
</dbReference>
<dbReference type="AlphaFoldDB" id="A0A834H462"/>
<feature type="region of interest" description="Disordered" evidence="2">
    <location>
        <begin position="217"/>
        <end position="246"/>
    </location>
</feature>
<evidence type="ECO:0000313" key="4">
    <source>
        <dbReference type="EMBL" id="KAF7147922.1"/>
    </source>
</evidence>
<dbReference type="InterPro" id="IPR032675">
    <property type="entry name" value="LRR_dom_sf"/>
</dbReference>
<protein>
    <recommendedName>
        <fullName evidence="3">Disease resistance protein At4g27190-like leucine-rich repeats domain-containing protein</fullName>
    </recommendedName>
</protein>
<dbReference type="Gene3D" id="3.80.10.10">
    <property type="entry name" value="Ribonuclease Inhibitor"/>
    <property type="match status" value="1"/>
</dbReference>
<dbReference type="PANTHER" id="PTHR33463:SF209">
    <property type="entry name" value="DISEASE RESISTANCE PROTEIN RPS2-LIKE"/>
    <property type="match status" value="1"/>
</dbReference>
<evidence type="ECO:0000313" key="5">
    <source>
        <dbReference type="Proteomes" id="UP000626092"/>
    </source>
</evidence>
<proteinExistence type="predicted"/>
<dbReference type="InterPro" id="IPR057135">
    <property type="entry name" value="At4g27190-like_LRR"/>
</dbReference>
<name>A0A834H462_RHOSS</name>